<keyword evidence="1" id="KW-0812">Transmembrane</keyword>
<dbReference type="EMBL" id="ADLK01000041">
    <property type="protein sequence ID" value="KMW14137.1"/>
    <property type="molecule type" value="Genomic_DNA"/>
</dbReference>
<dbReference type="PATRIC" id="fig|742734.4.peg.5248"/>
<sequence length="51" mass="6150">MDRIIKTCWWYIVLALVWQGLELLIYHQIQPRVVDDIMGLLFLPFIYKAVD</sequence>
<protein>
    <submittedName>
        <fullName evidence="2">Uncharacterized protein</fullName>
    </submittedName>
</protein>
<feature type="transmembrane region" description="Helical" evidence="1">
    <location>
        <begin position="7"/>
        <end position="27"/>
    </location>
</feature>
<comment type="caution">
    <text evidence="2">The sequence shown here is derived from an EMBL/GenBank/DDBJ whole genome shotgun (WGS) entry which is preliminary data.</text>
</comment>
<gene>
    <name evidence="2" type="ORF">HMPREF9470_04899</name>
</gene>
<evidence type="ECO:0000256" key="1">
    <source>
        <dbReference type="SAM" id="Phobius"/>
    </source>
</evidence>
<organism evidence="2 3">
    <name type="scientific">[Clostridium] citroniae WAL-19142</name>
    <dbReference type="NCBI Taxonomy" id="742734"/>
    <lineage>
        <taxon>Bacteria</taxon>
        <taxon>Bacillati</taxon>
        <taxon>Bacillota</taxon>
        <taxon>Clostridia</taxon>
        <taxon>Lachnospirales</taxon>
        <taxon>Lachnospiraceae</taxon>
        <taxon>Enterocloster</taxon>
    </lineage>
</organism>
<evidence type="ECO:0000313" key="2">
    <source>
        <dbReference type="EMBL" id="KMW14137.1"/>
    </source>
</evidence>
<dbReference type="AlphaFoldDB" id="A0A0J9BLW2"/>
<keyword evidence="1" id="KW-0472">Membrane</keyword>
<reference evidence="2 3" key="1">
    <citation type="submission" date="2011-04" db="EMBL/GenBank/DDBJ databases">
        <title>The Genome Sequence of Clostridium citroniae WAL-19142.</title>
        <authorList>
            <consortium name="The Broad Institute Genome Sequencing Platform"/>
            <person name="Earl A."/>
            <person name="Ward D."/>
            <person name="Feldgarden M."/>
            <person name="Gevers D."/>
            <person name="Warren Y.A."/>
            <person name="Tyrrell K.L."/>
            <person name="Citron D.M."/>
            <person name="Goldstein E.J."/>
            <person name="Daigneault M."/>
            <person name="Allen-Vercoe E."/>
            <person name="Young S.K."/>
            <person name="Zeng Q."/>
            <person name="Gargeya S."/>
            <person name="Fitzgerald M."/>
            <person name="Haas B."/>
            <person name="Abouelleil A."/>
            <person name="Alvarado L."/>
            <person name="Arachchi H.M."/>
            <person name="Berlin A."/>
            <person name="Brown A."/>
            <person name="Chapman S.B."/>
            <person name="Chen Z."/>
            <person name="Dunbar C."/>
            <person name="Freedman E."/>
            <person name="Gearin G."/>
            <person name="Gellesch M."/>
            <person name="Goldberg J."/>
            <person name="Griggs A."/>
            <person name="Gujja S."/>
            <person name="Heilman E.R."/>
            <person name="Heiman D."/>
            <person name="Howarth C."/>
            <person name="Larson L."/>
            <person name="Lui A."/>
            <person name="MacDonald P.J."/>
            <person name="Mehta T."/>
            <person name="Montmayeur A."/>
            <person name="Murphy C."/>
            <person name="Neiman D."/>
            <person name="Pearson M."/>
            <person name="Priest M."/>
            <person name="Roberts A."/>
            <person name="Saif S."/>
            <person name="Shea T."/>
            <person name="Shenoy N."/>
            <person name="Sisk P."/>
            <person name="Stolte C."/>
            <person name="Sykes S."/>
            <person name="White J."/>
            <person name="Yandava C."/>
            <person name="Wortman J."/>
            <person name="Nusbaum C."/>
            <person name="Birren B."/>
        </authorList>
    </citation>
    <scope>NUCLEOTIDE SEQUENCE [LARGE SCALE GENOMIC DNA]</scope>
    <source>
        <strain evidence="2 3">WAL-19142</strain>
    </source>
</reference>
<accession>A0A0J9BLW2</accession>
<dbReference type="Proteomes" id="UP000037392">
    <property type="component" value="Unassembled WGS sequence"/>
</dbReference>
<proteinExistence type="predicted"/>
<evidence type="ECO:0000313" key="3">
    <source>
        <dbReference type="Proteomes" id="UP000037392"/>
    </source>
</evidence>
<keyword evidence="1" id="KW-1133">Transmembrane helix</keyword>
<name>A0A0J9BLW2_9FIRM</name>